<accession>A0A9P7ZWJ4</accession>
<feature type="region of interest" description="Disordered" evidence="3">
    <location>
        <begin position="24"/>
        <end position="177"/>
    </location>
</feature>
<feature type="compositionally biased region" description="Basic and acidic residues" evidence="3">
    <location>
        <begin position="266"/>
        <end position="285"/>
    </location>
</feature>
<reference evidence="4" key="1">
    <citation type="submission" date="2021-07" db="EMBL/GenBank/DDBJ databases">
        <title>Draft genome of Mortierella alpina, strain LL118, isolated from an aspen leaf litter sample.</title>
        <authorList>
            <person name="Yang S."/>
            <person name="Vinatzer B.A."/>
        </authorList>
    </citation>
    <scope>NUCLEOTIDE SEQUENCE</scope>
    <source>
        <strain evidence="4">LL118</strain>
    </source>
</reference>
<dbReference type="AlphaFoldDB" id="A0A9P7ZWJ4"/>
<feature type="region of interest" description="Disordered" evidence="3">
    <location>
        <begin position="266"/>
        <end position="517"/>
    </location>
</feature>
<proteinExistence type="inferred from homology"/>
<dbReference type="GO" id="GO:0003677">
    <property type="term" value="F:DNA binding"/>
    <property type="evidence" value="ECO:0007669"/>
    <property type="project" value="TreeGrafter"/>
</dbReference>
<feature type="compositionally biased region" description="Polar residues" evidence="3">
    <location>
        <begin position="149"/>
        <end position="159"/>
    </location>
</feature>
<dbReference type="GO" id="GO:0006334">
    <property type="term" value="P:nucleosome assembly"/>
    <property type="evidence" value="ECO:0007669"/>
    <property type="project" value="TreeGrafter"/>
</dbReference>
<feature type="compositionally biased region" description="Basic and acidic residues" evidence="3">
    <location>
        <begin position="65"/>
        <end position="75"/>
    </location>
</feature>
<dbReference type="Proteomes" id="UP000717515">
    <property type="component" value="Unassembled WGS sequence"/>
</dbReference>
<organism evidence="4 5">
    <name type="scientific">Mortierella alpina</name>
    <name type="common">Oleaginous fungus</name>
    <name type="synonym">Mortierella renispora</name>
    <dbReference type="NCBI Taxonomy" id="64518"/>
    <lineage>
        <taxon>Eukaryota</taxon>
        <taxon>Fungi</taxon>
        <taxon>Fungi incertae sedis</taxon>
        <taxon>Mucoromycota</taxon>
        <taxon>Mortierellomycotina</taxon>
        <taxon>Mortierellomycetes</taxon>
        <taxon>Mortierellales</taxon>
        <taxon>Mortierellaceae</taxon>
        <taxon>Mortierella</taxon>
    </lineage>
</organism>
<evidence type="ECO:0000313" key="5">
    <source>
        <dbReference type="Proteomes" id="UP000717515"/>
    </source>
</evidence>
<feature type="compositionally biased region" description="Basic residues" evidence="3">
    <location>
        <begin position="342"/>
        <end position="360"/>
    </location>
</feature>
<evidence type="ECO:0000256" key="2">
    <source>
        <dbReference type="ARBA" id="ARBA00023054"/>
    </source>
</evidence>
<dbReference type="GO" id="GO:0042393">
    <property type="term" value="F:histone binding"/>
    <property type="evidence" value="ECO:0007669"/>
    <property type="project" value="TreeGrafter"/>
</dbReference>
<feature type="compositionally biased region" description="Basic residues" evidence="3">
    <location>
        <begin position="286"/>
        <end position="334"/>
    </location>
</feature>
<dbReference type="PANTHER" id="PTHR22691:SF8">
    <property type="entry name" value="PROTEIN SPT2 HOMOLOG"/>
    <property type="match status" value="1"/>
</dbReference>
<dbReference type="SMART" id="SM00784">
    <property type="entry name" value="SPT2"/>
    <property type="match status" value="1"/>
</dbReference>
<feature type="compositionally biased region" description="Basic and acidic residues" evidence="3">
    <location>
        <begin position="467"/>
        <end position="517"/>
    </location>
</feature>
<dbReference type="GO" id="GO:0006360">
    <property type="term" value="P:transcription by RNA polymerase I"/>
    <property type="evidence" value="ECO:0007669"/>
    <property type="project" value="TreeGrafter"/>
</dbReference>
<feature type="compositionally biased region" description="Basic and acidic residues" evidence="3">
    <location>
        <begin position="361"/>
        <end position="397"/>
    </location>
</feature>
<feature type="compositionally biased region" description="Basic residues" evidence="3">
    <location>
        <begin position="407"/>
        <end position="424"/>
    </location>
</feature>
<dbReference type="PANTHER" id="PTHR22691">
    <property type="entry name" value="YEAST SPT2-RELATED"/>
    <property type="match status" value="1"/>
</dbReference>
<dbReference type="EMBL" id="JAIFTL010000499">
    <property type="protein sequence ID" value="KAG9319309.1"/>
    <property type="molecule type" value="Genomic_DNA"/>
</dbReference>
<comment type="caution">
    <text evidence="4">The sequence shown here is derived from an EMBL/GenBank/DDBJ whole genome shotgun (WGS) entry which is preliminary data.</text>
</comment>
<protein>
    <submittedName>
        <fullName evidence="4">Uncharacterized protein</fullName>
    </submittedName>
</protein>
<evidence type="ECO:0000256" key="1">
    <source>
        <dbReference type="ARBA" id="ARBA00006461"/>
    </source>
</evidence>
<evidence type="ECO:0000313" key="4">
    <source>
        <dbReference type="EMBL" id="KAG9319309.1"/>
    </source>
</evidence>
<dbReference type="Pfam" id="PF08243">
    <property type="entry name" value="SPT2"/>
    <property type="match status" value="1"/>
</dbReference>
<dbReference type="GO" id="GO:0005730">
    <property type="term" value="C:nucleolus"/>
    <property type="evidence" value="ECO:0007669"/>
    <property type="project" value="TreeGrafter"/>
</dbReference>
<feature type="compositionally biased region" description="Basic and acidic residues" evidence="3">
    <location>
        <begin position="33"/>
        <end position="53"/>
    </location>
</feature>
<feature type="compositionally biased region" description="Basic and acidic residues" evidence="3">
    <location>
        <begin position="113"/>
        <end position="126"/>
    </location>
</feature>
<gene>
    <name evidence="4" type="ORF">KVV02_002416</name>
</gene>
<keyword evidence="2" id="KW-0175">Coiled coil</keyword>
<feature type="compositionally biased region" description="Polar residues" evidence="3">
    <location>
        <begin position="100"/>
        <end position="112"/>
    </location>
</feature>
<dbReference type="InterPro" id="IPR013256">
    <property type="entry name" value="Chromatin_SPT2"/>
</dbReference>
<comment type="similarity">
    <text evidence="1">Belongs to the SPT2 family.</text>
</comment>
<name>A0A9P7ZWJ4_MORAP</name>
<sequence>MGEFEELRKVGTKLSRAAEIELQKKQQQIQYEEAQRKKQEESNRRRKEAETQKLLHQRRPIQAHHLQDPHHDPWMHSRQAAPLKRQEYTFEALQKMAQPNGGSSTKSQNGTYDRNRNGERDDRRSPAEGSSRQAAIERLKVTRGLSPERTLSSAQSYSGTKILKKPPVKRSSAPKSVFPNFRIPTKNVNHVRDAGLKALRDGPIALNTVKRDRRSVEEVTAELRETDTRREERAKKMKAIEEEKEKQRLHREKAFQAAKYQRALMSEDAHETERLHKEITGESKTSRKARSVSRSRSPSPRRRSRSRSPVRRRRSKSPPRKRRSVSPVSTKKRRYSPEARKRSLSPKRRRSVSPPPKRKLSRDLGDRERDRDRDQDRERDRERERAREREGDRDAKQSKGKTTNGSSKRRVSRSPSPRPKKRSGSPRASGRSRGPFEEDLSVSSVIAGLFGTRYRARVEDEDLSDDMEARPDEVFREEARSARIARQEDEKEAELERAQAERARKRKLEREKERGRS</sequence>
<evidence type="ECO:0000256" key="3">
    <source>
        <dbReference type="SAM" id="MobiDB-lite"/>
    </source>
</evidence>